<gene>
    <name evidence="4" type="ORF">ADICEAN_02309</name>
</gene>
<dbReference type="EMBL" id="AODQ01000054">
    <property type="protein sequence ID" value="EMR02557.1"/>
    <property type="molecule type" value="Genomic_DNA"/>
</dbReference>
<dbReference type="InterPro" id="IPR032186">
    <property type="entry name" value="DUF5018"/>
</dbReference>
<evidence type="ECO:0000256" key="1">
    <source>
        <dbReference type="ARBA" id="ARBA00022729"/>
    </source>
</evidence>
<evidence type="ECO:0000259" key="3">
    <source>
        <dbReference type="Pfam" id="PF16410"/>
    </source>
</evidence>
<dbReference type="Gene3D" id="2.60.40.2340">
    <property type="match status" value="2"/>
</dbReference>
<organism evidence="4 5">
    <name type="scientific">Cesiribacter andamanensis AMV16</name>
    <dbReference type="NCBI Taxonomy" id="1279009"/>
    <lineage>
        <taxon>Bacteria</taxon>
        <taxon>Pseudomonadati</taxon>
        <taxon>Bacteroidota</taxon>
        <taxon>Cytophagia</taxon>
        <taxon>Cytophagales</taxon>
        <taxon>Cesiribacteraceae</taxon>
        <taxon>Cesiribacter</taxon>
    </lineage>
</organism>
<keyword evidence="1" id="KW-0732">Signal</keyword>
<name>M7N5I9_9BACT</name>
<feature type="domain" description="Glycosyl hydrolase-like 10" evidence="2">
    <location>
        <begin position="213"/>
        <end position="477"/>
    </location>
</feature>
<dbReference type="InterPro" id="IPR003790">
    <property type="entry name" value="GHL10"/>
</dbReference>
<protein>
    <recommendedName>
        <fullName evidence="6">Glycosyl hydrolase-like 10 domain-containing protein</fullName>
    </recommendedName>
</protein>
<dbReference type="PANTHER" id="PTHR43405">
    <property type="entry name" value="GLYCOSYL HYDROLASE DIGH"/>
    <property type="match status" value="1"/>
</dbReference>
<reference evidence="4 5" key="1">
    <citation type="journal article" date="2013" name="Genome Announc.">
        <title>Draft Genome Sequence of Cesiribacter andamanensis Strain AMV16T, Isolated from a Soil Sample from a Mud Volcano in the Andaman Islands, India.</title>
        <authorList>
            <person name="Shivaji S."/>
            <person name="Ara S."/>
            <person name="Begum Z."/>
            <person name="Srinivas T.N."/>
            <person name="Singh A."/>
            <person name="Kumar Pinnaka A."/>
        </authorList>
    </citation>
    <scope>NUCLEOTIDE SEQUENCE [LARGE SCALE GENOMIC DNA]</scope>
    <source>
        <strain evidence="4 5">AMV16</strain>
    </source>
</reference>
<dbReference type="STRING" id="1279009.ADICEAN_02309"/>
<dbReference type="InterPro" id="IPR017853">
    <property type="entry name" value="GH"/>
</dbReference>
<dbReference type="OrthoDB" id="7012117at2"/>
<evidence type="ECO:0008006" key="6">
    <source>
        <dbReference type="Google" id="ProtNLM"/>
    </source>
</evidence>
<dbReference type="RefSeq" id="WP_009195702.1">
    <property type="nucleotide sequence ID" value="NZ_AODQ01000054.1"/>
</dbReference>
<dbReference type="AlphaFoldDB" id="M7N5I9"/>
<dbReference type="InterPro" id="IPR052177">
    <property type="entry name" value="Divisome_Glycosyl_Hydrolase"/>
</dbReference>
<dbReference type="Pfam" id="PF02638">
    <property type="entry name" value="GHL10"/>
    <property type="match status" value="1"/>
</dbReference>
<dbReference type="eggNOG" id="COG1649">
    <property type="taxonomic scope" value="Bacteria"/>
</dbReference>
<proteinExistence type="predicted"/>
<comment type="caution">
    <text evidence="4">The sequence shown here is derived from an EMBL/GenBank/DDBJ whole genome shotgun (WGS) entry which is preliminary data.</text>
</comment>
<dbReference type="eggNOG" id="COG0075">
    <property type="taxonomic scope" value="Bacteria"/>
</dbReference>
<evidence type="ECO:0000313" key="4">
    <source>
        <dbReference type="EMBL" id="EMR02557.1"/>
    </source>
</evidence>
<evidence type="ECO:0000313" key="5">
    <source>
        <dbReference type="Proteomes" id="UP000011910"/>
    </source>
</evidence>
<dbReference type="PROSITE" id="PS51257">
    <property type="entry name" value="PROKAR_LIPOPROTEIN"/>
    <property type="match status" value="1"/>
</dbReference>
<accession>M7N5I9</accession>
<dbReference type="PATRIC" id="fig|1279009.4.peg.2341"/>
<dbReference type="Proteomes" id="UP000011910">
    <property type="component" value="Unassembled WGS sequence"/>
</dbReference>
<dbReference type="Pfam" id="PF16410">
    <property type="entry name" value="DUF5018"/>
    <property type="match status" value="1"/>
</dbReference>
<dbReference type="SUPFAM" id="SSF51445">
    <property type="entry name" value="(Trans)glycosidases"/>
    <property type="match status" value="1"/>
</dbReference>
<dbReference type="PANTHER" id="PTHR43405:SF1">
    <property type="entry name" value="GLYCOSYL HYDROLASE DIGH"/>
    <property type="match status" value="1"/>
</dbReference>
<dbReference type="Gene3D" id="3.20.20.80">
    <property type="entry name" value="Glycosidases"/>
    <property type="match status" value="1"/>
</dbReference>
<evidence type="ECO:0000259" key="2">
    <source>
        <dbReference type="Pfam" id="PF02638"/>
    </source>
</evidence>
<sequence>MNYLRKASLFVLALCLLFSCKDDDSMAARNERLIEYFAFEGVDPAAEGEINHTDGTVRLTVPFGTNRSALQPTIRVSEGASIDPPSGEPQDFRNFAIYTVTGADGLKKTYTVLVAEGLSNNARLTSFKLPTLFQTGVINQETNEISLEVFYGTDLSALTAALVPAETGATISPSPSTPQNFSQPVTYTVTAPDGQSTETYTVRVSVLPEETGIRGVWITNVDSDVLNSQANIQAAVDRMAELNLNTAFVVTYNKALTTYPSQVMKNLTGVEINPLYAGRDPLREFIDAAHAKNIKVFAWFEYGFAANNGSPGPILQAKPNWGAINNAGNQVVKNGFYWLNSLHPEVQEFMTELVLETVRNYPDMDGVQGDDRLPAMPTEGGYDAYTVEKYKAEHNGQAPPNDPKDGFWIQWRANILNAYGQDLYNRVKAINPSSIVAMSPSPMNFGLVEYLQDYPAWVKGGYADLVSPQLYRRDTQGISIYRGLLSEQLNQVGNEHVDKFYPGILSYLGGYVPDPEFMVAMVKENRRRGVTGEVHFFYNALLSYPEVFRAIYPAPAIYPNLLE</sequence>
<keyword evidence="5" id="KW-1185">Reference proteome</keyword>
<feature type="domain" description="DUF5018" evidence="3">
    <location>
        <begin position="80"/>
        <end position="206"/>
    </location>
</feature>